<feature type="coiled-coil region" evidence="1">
    <location>
        <begin position="235"/>
        <end position="280"/>
    </location>
</feature>
<accession>A0A1H9T2Y9</accession>
<evidence type="ECO:0000313" key="3">
    <source>
        <dbReference type="EMBL" id="SER91099.1"/>
    </source>
</evidence>
<dbReference type="Proteomes" id="UP000199352">
    <property type="component" value="Unassembled WGS sequence"/>
</dbReference>
<gene>
    <name evidence="3" type="ORF">SAMN05216188_117100</name>
</gene>
<evidence type="ECO:0000313" key="4">
    <source>
        <dbReference type="Proteomes" id="UP000199352"/>
    </source>
</evidence>
<dbReference type="InterPro" id="IPR027417">
    <property type="entry name" value="P-loop_NTPase"/>
</dbReference>
<dbReference type="EMBL" id="FOFR01000017">
    <property type="protein sequence ID" value="SER91099.1"/>
    <property type="molecule type" value="Genomic_DNA"/>
</dbReference>
<organism evidence="3 4">
    <name type="scientific">Lentzea xinjiangensis</name>
    <dbReference type="NCBI Taxonomy" id="402600"/>
    <lineage>
        <taxon>Bacteria</taxon>
        <taxon>Bacillati</taxon>
        <taxon>Actinomycetota</taxon>
        <taxon>Actinomycetes</taxon>
        <taxon>Pseudonocardiales</taxon>
        <taxon>Pseudonocardiaceae</taxon>
        <taxon>Lentzea</taxon>
    </lineage>
</organism>
<keyword evidence="1" id="KW-0175">Coiled coil</keyword>
<sequence>MSNDFRRWLRSLDDVDLGAVLMLSDPLRAVAKLPHGTGGMRAPVRRELLAARAWLARAQAHQLVPIAEAVLSPAADLLVHHLSFNEALVVDPTREQLGEMLVALGRPIGKVVLYGLLLGDAQATPTATRYRAELEGAVGGASRKSLPDLILNGDHDVTDRIGRAETSGRLVELDQQLTAFRNFAAETSASLRQLADDVERGAVAVLTAPVSQYSERREQLLRELDLPEDAVFADAEVCLENLRQLEAERQREKESVAARVDELSEQIRGLETILGTLSEEAKSGLMDSLAVLRKEYAALTSSGASDIESDPEPKPQLEAEAGPQPKPDPPSEPQEPLQANKTPELAPIADVVLESRPSALEHEEVPQQDEFLHGWDEGDPPLAVDLTRAGRLGEAYWVTAMSGEFDRRVAALRFAAAAYAVTSNAEATAVLAALDLDAQELSADTEAAVVVTTAVLRAGLVAGWGHPLLAQIGPELTLPAPWQTLVDTCITAVRREFRVDFEVGLVPPEEDVHEARAELGRRAAVLMEELPRRKNNYQRATRVLQRLMVKGQPLSNALEAVRAWSENASNGQAVSDVAAEFAVPGAIDSMIKAADAAMRTPKQSRVPIVATALRTLRRSLEEVGAIVQEADAVHRRLTAAESDDAALGQKLLHAAADAGSAEVPPGMVGAAVSLLHRWLETTTSPVWTGFGPGDSPLSSEAPGIAEPSADVLLPLSDLPRDAQGRPDQDDPRTSAVLARLSEPLDLDAAVRSYCEVGDLRSALRVIELAETGFWPGNQLATSARENVAAARESLARKHRADLMKARELFARVRTQNLLDQVEESTVSGRLLTLGDVADSRFDEAARQVSDLVSGLEAKQRSWVEELRAELAALALSDQDRQRVAGLLDDDDTVTAAEFLAFVREGKPLPEYAELTGQDLKAFTDVLADGVARGLTAPQTGATHWAKLIVKDGELAELGAVGVKAWDSLTDNRQHSGDQLPVVVKDILRTLGLNSSTRPREYNQRQRLGFRKFRVQAVPSDGSYVSVLGSAASEYNVIVVTDERRGRTVLDVLGPEESGRANVVLYLHPMDMGARRQLAVHAVGTSAQALVVDPAVFSWVAAKAPGSWRATQRVTLPWTALNPYTPFVAGLVPPEVFVGRAKEMAEVIDPRGGLFIYGGRQLGKSALLRRVEATFNSVDDQHAVYLDLKGRGIGEAEPAGRIWRELVLLLKERGVLQSKVAAEVSADDVVTQIRTWLNNKPGKRLLLLADEADAFLTADSRGVPTAGGVSTFPNVLRLKELMESTERRFKVVFAGLHQVQRFGHLSNVPLAHGGPDILVGPLDAADARKLVAEPLAALGYTFEQPELVWRLLAATNYQASLIQIFCEELVRTLHSRVSQIQDLPMQIRESDVEAVAASDRVRARIAERLRITINLEDRYRVLMLIIALESLKDSFGADYGADELLELARLYWPAGFDDMTVTQTSIHLTEMVGLGLLIRLSGQDRFAVRSPNVVNMLGTKSDLERELEETDFDLPYEYNPRDARRLLQVDGNEVDRRSPLTDGQLSDLTSSTSGLSVVVGSAALGVDRVAEAVSDYAKVRSLNVDICKMGTDVTRALQAASRRRRPTVVVADLRGKSPAEIRRAEQLLTESSVAAVLVLERDEAEKLGAEPVRLARWTVGSLRSWPECPFDVVEARTKLIEATGGWPELVEDLISTVVRRGRTQAQALDMARRGTDDRDWAARFLDQADVSAGLRDRIGVWVDYFDPGDLASPADVAEALEIDLAHATALLDELAELGVLDEGANGVSLDRVVHRCLATLRGTP</sequence>
<dbReference type="STRING" id="402600.SAMN05216188_117100"/>
<dbReference type="SUPFAM" id="SSF52540">
    <property type="entry name" value="P-loop containing nucleoside triphosphate hydrolases"/>
    <property type="match status" value="1"/>
</dbReference>
<dbReference type="Gene3D" id="3.40.50.300">
    <property type="entry name" value="P-loop containing nucleotide triphosphate hydrolases"/>
    <property type="match status" value="1"/>
</dbReference>
<feature type="region of interest" description="Disordered" evidence="2">
    <location>
        <begin position="302"/>
        <end position="339"/>
    </location>
</feature>
<proteinExistence type="predicted"/>
<feature type="compositionally biased region" description="Pro residues" evidence="2">
    <location>
        <begin position="324"/>
        <end position="333"/>
    </location>
</feature>
<reference evidence="4" key="1">
    <citation type="submission" date="2016-10" db="EMBL/GenBank/DDBJ databases">
        <authorList>
            <person name="Varghese N."/>
            <person name="Submissions S."/>
        </authorList>
    </citation>
    <scope>NUCLEOTIDE SEQUENCE [LARGE SCALE GENOMIC DNA]</scope>
    <source>
        <strain evidence="4">CGMCC 4.3525</strain>
    </source>
</reference>
<protein>
    <submittedName>
        <fullName evidence="3">Uncharacterized protein</fullName>
    </submittedName>
</protein>
<evidence type="ECO:0000256" key="2">
    <source>
        <dbReference type="SAM" id="MobiDB-lite"/>
    </source>
</evidence>
<name>A0A1H9T2Y9_9PSEU</name>
<evidence type="ECO:0000256" key="1">
    <source>
        <dbReference type="SAM" id="Coils"/>
    </source>
</evidence>
<keyword evidence="4" id="KW-1185">Reference proteome</keyword>